<dbReference type="RefSeq" id="WP_173068242.1">
    <property type="nucleotide sequence ID" value="NZ_BAABGO010000040.1"/>
</dbReference>
<dbReference type="NCBIfam" id="TIGR03859">
    <property type="entry name" value="PQQ_PqqD"/>
    <property type="match status" value="1"/>
</dbReference>
<keyword evidence="3 8" id="KW-0949">S-adenosyl-L-methionine</keyword>
<accession>A0A6V8KRH5</accession>
<comment type="subunit">
    <text evidence="8">Interacts with PqqD. The interaction is necessary for activity of PqqE.</text>
</comment>
<keyword evidence="11" id="KW-1185">Reference proteome</keyword>
<dbReference type="Proteomes" id="UP000482800">
    <property type="component" value="Unassembled WGS sequence"/>
</dbReference>
<dbReference type="GO" id="GO:0018189">
    <property type="term" value="P:pyrroloquinoline quinone biosynthetic process"/>
    <property type="evidence" value="ECO:0007669"/>
    <property type="project" value="UniProtKB-UniRule"/>
</dbReference>
<dbReference type="NCBIfam" id="TIGR02109">
    <property type="entry name" value="PQQ_syn_pqqE"/>
    <property type="match status" value="1"/>
</dbReference>
<dbReference type="Pfam" id="PF05402">
    <property type="entry name" value="PqqD"/>
    <property type="match status" value="1"/>
</dbReference>
<feature type="binding site" evidence="8">
    <location>
        <position position="131"/>
    </location>
    <ligand>
        <name>[4Fe-4S] cluster</name>
        <dbReference type="ChEBI" id="CHEBI:49883"/>
        <note>4Fe-4S-S-AdoMet</note>
    </ligand>
</feature>
<keyword evidence="4 8" id="KW-0479">Metal-binding</keyword>
<keyword evidence="6 8" id="KW-0408">Iron</keyword>
<dbReference type="EMBL" id="BLPF01000003">
    <property type="protein sequence ID" value="GFJ84436.1"/>
    <property type="molecule type" value="Genomic_DNA"/>
</dbReference>
<dbReference type="InterPro" id="IPR023885">
    <property type="entry name" value="4Fe4S-binding_SPASM_dom"/>
</dbReference>
<dbReference type="PANTHER" id="PTHR11228">
    <property type="entry name" value="RADICAL SAM DOMAIN PROTEIN"/>
    <property type="match status" value="1"/>
</dbReference>
<dbReference type="GO" id="GO:1904047">
    <property type="term" value="F:S-adenosyl-L-methionine binding"/>
    <property type="evidence" value="ECO:0007669"/>
    <property type="project" value="UniProtKB-UniRule"/>
</dbReference>
<comment type="subunit">
    <text evidence="2">Monomer. Interacts with PqqE.</text>
</comment>
<organism evidence="10 11">
    <name type="scientific">Phytohabitans houttuyneae</name>
    <dbReference type="NCBI Taxonomy" id="1076126"/>
    <lineage>
        <taxon>Bacteria</taxon>
        <taxon>Bacillati</taxon>
        <taxon>Actinomycetota</taxon>
        <taxon>Actinomycetes</taxon>
        <taxon>Micromonosporales</taxon>
        <taxon>Micromonosporaceae</taxon>
    </lineage>
</organism>
<dbReference type="CDD" id="cd01335">
    <property type="entry name" value="Radical_SAM"/>
    <property type="match status" value="1"/>
</dbReference>
<evidence type="ECO:0000313" key="10">
    <source>
        <dbReference type="EMBL" id="GFJ84436.1"/>
    </source>
</evidence>
<comment type="caution">
    <text evidence="10">The sequence shown here is derived from an EMBL/GenBank/DDBJ whole genome shotgun (WGS) entry which is preliminary data.</text>
</comment>
<dbReference type="GO" id="GO:0048038">
    <property type="term" value="F:quinone binding"/>
    <property type="evidence" value="ECO:0007669"/>
    <property type="project" value="InterPro"/>
</dbReference>
<evidence type="ECO:0000259" key="9">
    <source>
        <dbReference type="PROSITE" id="PS51918"/>
    </source>
</evidence>
<protein>
    <recommendedName>
        <fullName evidence="8">PqqA peptide cyclase</fullName>
        <ecNumber evidence="8">1.21.98.4</ecNumber>
    </recommendedName>
    <alternativeName>
        <fullName evidence="8">Coenzyme PQQ synthesis protein E</fullName>
    </alternativeName>
</protein>
<dbReference type="InterPro" id="IPR008792">
    <property type="entry name" value="PQQD"/>
</dbReference>
<evidence type="ECO:0000256" key="6">
    <source>
        <dbReference type="ARBA" id="ARBA00023004"/>
    </source>
</evidence>
<comment type="cofactor">
    <cofactor evidence="8">
        <name>[4Fe-4S] cluster</name>
        <dbReference type="ChEBI" id="CHEBI:49883"/>
    </cofactor>
    <text evidence="8">Binds 1 [4Fe-4S] cluster. The cluster is coordinated with 3 cysteines and an exchangeable S-adenosyl-L-methionine.</text>
</comment>
<dbReference type="GO" id="GO:0005506">
    <property type="term" value="F:iron ion binding"/>
    <property type="evidence" value="ECO:0007669"/>
    <property type="project" value="UniProtKB-UniRule"/>
</dbReference>
<dbReference type="InterPro" id="IPR007197">
    <property type="entry name" value="rSAM"/>
</dbReference>
<dbReference type="PANTHER" id="PTHR11228:SF7">
    <property type="entry name" value="PQQA PEPTIDE CYCLASE"/>
    <property type="match status" value="1"/>
</dbReference>
<dbReference type="GO" id="GO:0051539">
    <property type="term" value="F:4 iron, 4 sulfur cluster binding"/>
    <property type="evidence" value="ECO:0007669"/>
    <property type="project" value="UniProtKB-KW"/>
</dbReference>
<comment type="pathway">
    <text evidence="1 8">Cofactor biosynthesis; pyrroloquinoline quinone biosynthesis.</text>
</comment>
<keyword evidence="8" id="KW-0004">4Fe-4S</keyword>
<dbReference type="InterPro" id="IPR011843">
    <property type="entry name" value="PQQ_synth_PqqE_bac"/>
</dbReference>
<proteinExistence type="inferred from homology"/>
<comment type="catalytic activity">
    <reaction evidence="8">
        <text>[PQQ precursor protein] + S-adenosyl-L-methionine = E-Y cross-linked-[PQQ precursor protein] + 5'-deoxyadenosine + L-methionine + H(+)</text>
        <dbReference type="Rhea" id="RHEA:56836"/>
        <dbReference type="Rhea" id="RHEA-COMP:14800"/>
        <dbReference type="Rhea" id="RHEA-COMP:14801"/>
        <dbReference type="ChEBI" id="CHEBI:15378"/>
        <dbReference type="ChEBI" id="CHEBI:17319"/>
        <dbReference type="ChEBI" id="CHEBI:57844"/>
        <dbReference type="ChEBI" id="CHEBI:59789"/>
        <dbReference type="ChEBI" id="CHEBI:141026"/>
        <dbReference type="ChEBI" id="CHEBI:141027"/>
        <dbReference type="EC" id="1.21.98.4"/>
    </reaction>
</comment>
<name>A0A6V8KRH5_9ACTN</name>
<evidence type="ECO:0000256" key="8">
    <source>
        <dbReference type="HAMAP-Rule" id="MF_00660"/>
    </source>
</evidence>
<sequence length="462" mass="49348">MSQVTAADRPGLRTGVRLTYDPVRDRHALLYPEGVLLLNETAADVLGLCDGATVGEIAARLAQEYDGVPAGDVAALLDDLVRRRLVTVVGDGRPAPPPADPPGGWTEPREPVPAGMLAELTYRCPLHCTYCSNPLAPSGGELFTEDWLRVLDQARDLGVLQVHFSGGEPLLRTDLTALVARAHRLGLYSNLITSGIPMSDAAIGSLAAAGLDHVQLSIQDADPAAGDAVAGLRAHARKREAAALVRRYGLPLTVNVVLHAGNVDRLAEIADLAVGLGADRLELAHTQFYGWAWRNRAALLPTADQLARADEAAAGVKERHGDRVEIVYVAADYHATRPKPCMRGWGRRQLVVAPDGGVLPCLSAAQLPGLDVVDVRAADLAWIWYDSPAFNRFRGTAWMPAPCRDCALREVDFGGCRCQAYQLLGDAALTDPACDLSPHHGVLAGLAARAERVAAVPRRLPR</sequence>
<dbReference type="NCBIfam" id="TIGR04085">
    <property type="entry name" value="rSAM_more_4Fe4S"/>
    <property type="match status" value="1"/>
</dbReference>
<dbReference type="HAMAP" id="MF_00660">
    <property type="entry name" value="PqqE"/>
    <property type="match status" value="1"/>
</dbReference>
<dbReference type="InterPro" id="IPR013785">
    <property type="entry name" value="Aldolase_TIM"/>
</dbReference>
<dbReference type="InterPro" id="IPR006638">
    <property type="entry name" value="Elp3/MiaA/NifB-like_rSAM"/>
</dbReference>
<dbReference type="EC" id="1.21.98.4" evidence="8"/>
<dbReference type="Gene3D" id="3.20.20.70">
    <property type="entry name" value="Aldolase class I"/>
    <property type="match status" value="1"/>
</dbReference>
<reference evidence="10 11" key="2">
    <citation type="submission" date="2020-03" db="EMBL/GenBank/DDBJ databases">
        <authorList>
            <person name="Ichikawa N."/>
            <person name="Kimura A."/>
            <person name="Kitahashi Y."/>
            <person name="Uohara A."/>
        </authorList>
    </citation>
    <scope>NUCLEOTIDE SEQUENCE [LARGE SCALE GENOMIC DNA]</scope>
    <source>
        <strain evidence="10 11">NBRC 108639</strain>
    </source>
</reference>
<keyword evidence="5 8" id="KW-0884">PQQ biosynthesis</keyword>
<dbReference type="SFLD" id="SFLDG01386">
    <property type="entry name" value="main_SPASM_domain-containing"/>
    <property type="match status" value="1"/>
</dbReference>
<dbReference type="InterPro" id="IPR050377">
    <property type="entry name" value="Radical_SAM_PqqE_MftC-like"/>
</dbReference>
<dbReference type="SMART" id="SM00729">
    <property type="entry name" value="Elp3"/>
    <property type="match status" value="1"/>
</dbReference>
<dbReference type="Pfam" id="PF04055">
    <property type="entry name" value="Radical_SAM"/>
    <property type="match status" value="1"/>
</dbReference>
<dbReference type="Gene3D" id="1.10.10.1150">
    <property type="entry name" value="Coenzyme PQQ synthesis protein D (PqqD)"/>
    <property type="match status" value="1"/>
</dbReference>
<dbReference type="GO" id="GO:0016491">
    <property type="term" value="F:oxidoreductase activity"/>
    <property type="evidence" value="ECO:0007669"/>
    <property type="project" value="UniProtKB-KW"/>
</dbReference>
<evidence type="ECO:0000313" key="11">
    <source>
        <dbReference type="Proteomes" id="UP000482800"/>
    </source>
</evidence>
<dbReference type="AlphaFoldDB" id="A0A6V8KRH5"/>
<evidence type="ECO:0000256" key="2">
    <source>
        <dbReference type="ARBA" id="ARBA00011741"/>
    </source>
</evidence>
<evidence type="ECO:0000256" key="4">
    <source>
        <dbReference type="ARBA" id="ARBA00022723"/>
    </source>
</evidence>
<evidence type="ECO:0000256" key="7">
    <source>
        <dbReference type="ARBA" id="ARBA00023014"/>
    </source>
</evidence>
<reference evidence="10 11" key="1">
    <citation type="submission" date="2020-03" db="EMBL/GenBank/DDBJ databases">
        <title>Whole genome shotgun sequence of Phytohabitans houttuyneae NBRC 108639.</title>
        <authorList>
            <person name="Komaki H."/>
            <person name="Tamura T."/>
        </authorList>
    </citation>
    <scope>NUCLEOTIDE SEQUENCE [LARGE SCALE GENOMIC DNA]</scope>
    <source>
        <strain evidence="10 11">NBRC 108639</strain>
    </source>
</reference>
<feature type="binding site" evidence="8">
    <location>
        <position position="128"/>
    </location>
    <ligand>
        <name>[4Fe-4S] cluster</name>
        <dbReference type="ChEBI" id="CHEBI:49883"/>
        <note>4Fe-4S-S-AdoMet</note>
    </ligand>
</feature>
<dbReference type="SUPFAM" id="SSF102114">
    <property type="entry name" value="Radical SAM enzymes"/>
    <property type="match status" value="1"/>
</dbReference>
<dbReference type="InterPro" id="IPR041881">
    <property type="entry name" value="PqqD_sf"/>
</dbReference>
<dbReference type="SFLD" id="SFLDG01067">
    <property type="entry name" value="SPASM/twitch_domain_containing"/>
    <property type="match status" value="1"/>
</dbReference>
<dbReference type="InterPro" id="IPR022479">
    <property type="entry name" value="PqqD_bac"/>
</dbReference>
<dbReference type="PROSITE" id="PS51918">
    <property type="entry name" value="RADICAL_SAM"/>
    <property type="match status" value="1"/>
</dbReference>
<evidence type="ECO:0000256" key="1">
    <source>
        <dbReference type="ARBA" id="ARBA00004886"/>
    </source>
</evidence>
<feature type="domain" description="Radical SAM core" evidence="9">
    <location>
        <begin position="110"/>
        <end position="322"/>
    </location>
</feature>
<dbReference type="GO" id="GO:0009975">
    <property type="term" value="F:cyclase activity"/>
    <property type="evidence" value="ECO:0007669"/>
    <property type="project" value="UniProtKB-UniRule"/>
</dbReference>
<feature type="binding site" evidence="8">
    <location>
        <position position="124"/>
    </location>
    <ligand>
        <name>[4Fe-4S] cluster</name>
        <dbReference type="ChEBI" id="CHEBI:49883"/>
        <note>4Fe-4S-S-AdoMet</note>
    </ligand>
</feature>
<gene>
    <name evidence="8" type="primary">pqqE</name>
    <name evidence="10" type="ORF">Phou_086160</name>
</gene>
<dbReference type="Pfam" id="PF13186">
    <property type="entry name" value="SPASM"/>
    <property type="match status" value="1"/>
</dbReference>
<dbReference type="InterPro" id="IPR058240">
    <property type="entry name" value="rSAM_sf"/>
</dbReference>
<keyword evidence="7 8" id="KW-0411">Iron-sulfur</keyword>
<comment type="similarity">
    <text evidence="8">Belongs to the radical SAM superfamily. PqqE family.</text>
</comment>
<dbReference type="SFLD" id="SFLDS00029">
    <property type="entry name" value="Radical_SAM"/>
    <property type="match status" value="1"/>
</dbReference>
<keyword evidence="8" id="KW-0560">Oxidoreductase</keyword>
<dbReference type="UniPathway" id="UPA00539"/>
<comment type="function">
    <text evidence="8">Catalyzes the cross-linking of a glutamate residue and a tyrosine residue in the PqqA protein as part of the biosynthesis of pyrroloquinoline quinone (PQQ).</text>
</comment>
<evidence type="ECO:0000256" key="3">
    <source>
        <dbReference type="ARBA" id="ARBA00022691"/>
    </source>
</evidence>
<dbReference type="SFLD" id="SFLDF00280">
    <property type="entry name" value="coenzyme_PQQ_synthesis_protein"/>
    <property type="match status" value="1"/>
</dbReference>
<evidence type="ECO:0000256" key="5">
    <source>
        <dbReference type="ARBA" id="ARBA00022905"/>
    </source>
</evidence>